<comment type="caution">
    <text evidence="5">The sequence shown here is derived from an EMBL/GenBank/DDBJ whole genome shotgun (WGS) entry which is preliminary data.</text>
</comment>
<dbReference type="InterPro" id="IPR051132">
    <property type="entry name" value="3-5_Exonuclease_domain"/>
</dbReference>
<dbReference type="PANTHER" id="PTHR13620:SF104">
    <property type="entry name" value="EXONUCLEASE 3'-5' DOMAIN-CONTAINING PROTEIN 2"/>
    <property type="match status" value="1"/>
</dbReference>
<evidence type="ECO:0000256" key="1">
    <source>
        <dbReference type="ARBA" id="ARBA00022722"/>
    </source>
</evidence>
<sequence length="594" mass="68469">MESTVYPRNLIVGLGACAVAAGARYLFRRKCVCEKYLEGDGKPTVFLIENATEWSVNCEEIISKIKHSKVIVVHCEYVPREGPEGGRVVAMLQITASPTWVALIRLCKLRSVPEELAELLKDPSIVKVGVAVLDDAKVILLDYKVPINGCLNLFYMALATANIKQQLLDANANFSLASMVKVLLDVEMTQDIEIRCSDWESDKLSDDQIAYAKHEVMYAFKLADKIVRSNWVARTLSWSIPSHLWLNFYLLSYYFGYIDIPFERCRANFIPRLRAKKIPQKVSSFPNKPRDKARRSYIERKAHLNYNPVSECDYYTSTCDNSRTPRGAKPTLADLMNQPGRWRNCEQVHSTPKDNVCIVCGSQDNLVRKSVVPKEYRRYFPNFMRRRDAHDVVLICFRCYNESCRHDNFLMSHLADTWDLPLTNSVGKYKLNPKRKAARDAAITLMKNSPPLSSTEQEELKETLRNFYHMDSYMDSLMYAAKAMETIRRNDDYVSHGRKVVESYSQSYIGLIKFVSVWQQHFRRRMSPKHLPPTWSTENYHEVLAMKIASVQKWDPKRASALMRRIGLRESTLKETLKEIQQKNGKVKNPSAKK</sequence>
<reference evidence="5 6" key="1">
    <citation type="journal article" date="2017" name="Gigascience">
        <title>Draft genome of the honey bee ectoparasitic mite, Tropilaelaps mercedesae, is shaped by the parasitic life history.</title>
        <authorList>
            <person name="Dong X."/>
            <person name="Armstrong S.D."/>
            <person name="Xia D."/>
            <person name="Makepeace B.L."/>
            <person name="Darby A.C."/>
            <person name="Kadowaki T."/>
        </authorList>
    </citation>
    <scope>NUCLEOTIDE SEQUENCE [LARGE SCALE GENOMIC DNA]</scope>
    <source>
        <strain evidence="5">Wuxi-XJTLU</strain>
    </source>
</reference>
<name>A0A1V9XTW7_9ACAR</name>
<accession>A0A1V9XTW7</accession>
<feature type="domain" description="3'-5' exonuclease" evidence="4">
    <location>
        <begin position="45"/>
        <end position="231"/>
    </location>
</feature>
<dbReference type="AlphaFoldDB" id="A0A1V9XTW7"/>
<dbReference type="STRING" id="418985.A0A1V9XTW7"/>
<dbReference type="OrthoDB" id="1920326at2759"/>
<dbReference type="EMBL" id="MNPL01004132">
    <property type="protein sequence ID" value="OQR76946.1"/>
    <property type="molecule type" value="Genomic_DNA"/>
</dbReference>
<dbReference type="InterPro" id="IPR036397">
    <property type="entry name" value="RNaseH_sf"/>
</dbReference>
<evidence type="ECO:0000259" key="4">
    <source>
        <dbReference type="SMART" id="SM00474"/>
    </source>
</evidence>
<dbReference type="GO" id="GO:0005634">
    <property type="term" value="C:nucleus"/>
    <property type="evidence" value="ECO:0007669"/>
    <property type="project" value="TreeGrafter"/>
</dbReference>
<dbReference type="CDD" id="cd06141">
    <property type="entry name" value="WRN_exo"/>
    <property type="match status" value="1"/>
</dbReference>
<dbReference type="GO" id="GO:0008408">
    <property type="term" value="F:3'-5' exonuclease activity"/>
    <property type="evidence" value="ECO:0007669"/>
    <property type="project" value="InterPro"/>
</dbReference>
<keyword evidence="3 5" id="KW-0269">Exonuclease</keyword>
<dbReference type="SMART" id="SM00474">
    <property type="entry name" value="35EXOc"/>
    <property type="match status" value="1"/>
</dbReference>
<keyword evidence="6" id="KW-1185">Reference proteome</keyword>
<dbReference type="GO" id="GO:0003676">
    <property type="term" value="F:nucleic acid binding"/>
    <property type="evidence" value="ECO:0007669"/>
    <property type="project" value="InterPro"/>
</dbReference>
<dbReference type="GO" id="GO:0006139">
    <property type="term" value="P:nucleobase-containing compound metabolic process"/>
    <property type="evidence" value="ECO:0007669"/>
    <property type="project" value="InterPro"/>
</dbReference>
<dbReference type="InterPro" id="IPR012337">
    <property type="entry name" value="RNaseH-like_sf"/>
</dbReference>
<evidence type="ECO:0000313" key="5">
    <source>
        <dbReference type="EMBL" id="OQR76946.1"/>
    </source>
</evidence>
<proteinExistence type="predicted"/>
<dbReference type="Gene3D" id="3.30.420.10">
    <property type="entry name" value="Ribonuclease H-like superfamily/Ribonuclease H"/>
    <property type="match status" value="1"/>
</dbReference>
<dbReference type="InterPro" id="IPR002562">
    <property type="entry name" value="3'-5'_exonuclease_dom"/>
</dbReference>
<dbReference type="GO" id="GO:0005737">
    <property type="term" value="C:cytoplasm"/>
    <property type="evidence" value="ECO:0007669"/>
    <property type="project" value="TreeGrafter"/>
</dbReference>
<dbReference type="InParanoid" id="A0A1V9XTW7"/>
<evidence type="ECO:0000256" key="2">
    <source>
        <dbReference type="ARBA" id="ARBA00022801"/>
    </source>
</evidence>
<dbReference type="SUPFAM" id="SSF53098">
    <property type="entry name" value="Ribonuclease H-like"/>
    <property type="match status" value="1"/>
</dbReference>
<evidence type="ECO:0000313" key="6">
    <source>
        <dbReference type="Proteomes" id="UP000192247"/>
    </source>
</evidence>
<evidence type="ECO:0000256" key="3">
    <source>
        <dbReference type="ARBA" id="ARBA00022839"/>
    </source>
</evidence>
<dbReference type="FunCoup" id="A0A1V9XTW7">
    <property type="interactions" value="693"/>
</dbReference>
<keyword evidence="1" id="KW-0540">Nuclease</keyword>
<dbReference type="PANTHER" id="PTHR13620">
    <property type="entry name" value="3-5 EXONUCLEASE"/>
    <property type="match status" value="1"/>
</dbReference>
<keyword evidence="2" id="KW-0378">Hydrolase</keyword>
<protein>
    <submittedName>
        <fullName evidence="5">Exonuclease 3'-5' domain-containing protein 2-like</fullName>
    </submittedName>
</protein>
<gene>
    <name evidence="5" type="ORF">BIW11_07443</name>
</gene>
<dbReference type="Pfam" id="PF01612">
    <property type="entry name" value="DNA_pol_A_exo1"/>
    <property type="match status" value="1"/>
</dbReference>
<dbReference type="Proteomes" id="UP000192247">
    <property type="component" value="Unassembled WGS sequence"/>
</dbReference>
<organism evidence="5 6">
    <name type="scientific">Tropilaelaps mercedesae</name>
    <dbReference type="NCBI Taxonomy" id="418985"/>
    <lineage>
        <taxon>Eukaryota</taxon>
        <taxon>Metazoa</taxon>
        <taxon>Ecdysozoa</taxon>
        <taxon>Arthropoda</taxon>
        <taxon>Chelicerata</taxon>
        <taxon>Arachnida</taxon>
        <taxon>Acari</taxon>
        <taxon>Parasitiformes</taxon>
        <taxon>Mesostigmata</taxon>
        <taxon>Gamasina</taxon>
        <taxon>Dermanyssoidea</taxon>
        <taxon>Laelapidae</taxon>
        <taxon>Tropilaelaps</taxon>
    </lineage>
</organism>